<dbReference type="GO" id="GO:0004591">
    <property type="term" value="F:oxoglutarate dehydrogenase (succinyl-transferring) activity"/>
    <property type="evidence" value="ECO:0007669"/>
    <property type="project" value="TreeGrafter"/>
</dbReference>
<dbReference type="AlphaFoldDB" id="A0A9Q9BZ49"/>
<dbReference type="EMBL" id="CP089286">
    <property type="protein sequence ID" value="UTO55230.1"/>
    <property type="molecule type" value="Genomic_DNA"/>
</dbReference>
<evidence type="ECO:0000256" key="2">
    <source>
        <dbReference type="ARBA" id="ARBA00003906"/>
    </source>
</evidence>
<dbReference type="InterPro" id="IPR031717">
    <property type="entry name" value="ODO-1/KGD_C"/>
</dbReference>
<sequence>MLNNEKDDLSYLFSDNLGFVEEIYQRYQQGDKSLSKNWQDSIELALQQDYDKKSTSKIVNTDDIIKKNKTVGSYYKILELLNFFRHYGHIAVNLDPLGISVKQDLNYSEHIDLSDIHMNDTFNGVLGLENPSLNDIINELRSIYCNKIGFEFMHIENHEERYWLQERIESLHKRLIAVEEKKKILQDLFEVEIFEQFLHVKHPGYKRFSIEGGDTLITALENIISLAPEFDISEIVLGMPHRGRLTVLTKVMQKPHIAVMYEFSGGFSYPSDLEVSGDVKYHMGYSCNRKLDNNRSIHLSLSSNPSHLESVNPVVMGRVRAKQDKNRDDNKSSIMAILMHGDASFIGQGVVAESCTLSRLPGYEIQGTIHIIVNNQVGFTTNPEDARSSRYCSDMAKVINVPIFHVNGDDPELVTLITSLAVEYRNKFKKDVVIDIVCYRRYGHNEGDEPMFTQPLMYSHIVKHKTVAKIYAEKLIDDCVVTSEDVILLQKNFRSKLDKDFDNIVNYVPQEADWFKGYWKNLYRPIPGNYDDDIFSPNTGVSKDELLLFAQALSNIPDGFQVNSKVLRLLSARFQAVKSGDDIDWGTGEILAYASLLVENFTIRLSGEDCQRGTFSHRHAVLVDQVTGEQYIPLNHLRIKQGSFEVINSPLSEFAVMGFDYGYSLDAPYTLVLWEGQFGDFANGAQVIIDQFISSAETKWLRSSGLVLLLPHGYEGQGPEHSSARIERYLQLCAEDNIQVVNCTSPANYFHVLRRQLHRAFRKPLIVFTPKSLLRHKMAVSKLSDFEGKFCAVIGEVGKVDNVRKVIICSGKIYYDLYDARNVNNINDIALIRLEQYYPFPEAKLTEELKKYPNAKVIWCQEEPVNMGGWHFINSYIEKILVDMRSYYNRPECIARPLAASPASGYMNVHLKQQQDIISKALS</sequence>
<keyword evidence="6" id="KW-0786">Thiamine pyrophosphate</keyword>
<gene>
    <name evidence="11" type="ORF">LUA81_03450</name>
    <name evidence="10" type="ORF">LUA82_03485</name>
</gene>
<dbReference type="NCBIfam" id="NF006914">
    <property type="entry name" value="PRK09404.1"/>
    <property type="match status" value="1"/>
</dbReference>
<dbReference type="SMART" id="SM00861">
    <property type="entry name" value="Transket_pyr"/>
    <property type="match status" value="1"/>
</dbReference>
<feature type="domain" description="Transketolase-like pyrimidine-binding" evidence="9">
    <location>
        <begin position="583"/>
        <end position="776"/>
    </location>
</feature>
<evidence type="ECO:0000313" key="13">
    <source>
        <dbReference type="Proteomes" id="UP001059985"/>
    </source>
</evidence>
<dbReference type="PIRSF" id="PIRSF000157">
    <property type="entry name" value="Oxoglu_dh_E1"/>
    <property type="match status" value="1"/>
</dbReference>
<comment type="cofactor">
    <cofactor evidence="1">
        <name>thiamine diphosphate</name>
        <dbReference type="ChEBI" id="CHEBI:58937"/>
    </cofactor>
</comment>
<comment type="subunit">
    <text evidence="3">Homodimer. Part of the 2-oxoglutarate dehydrogenase (OGDH) complex composed of E1 (2-oxoglutarate dehydrogenase), E2 (dihydrolipoamide succinyltransferase) and E3 (dihydrolipoamide dehydrogenase); the complex contains multiple copies of the three enzymatic components (E1, E2 and E3).</text>
</comment>
<dbReference type="Proteomes" id="UP001059985">
    <property type="component" value="Chromosome"/>
</dbReference>
<evidence type="ECO:0000256" key="3">
    <source>
        <dbReference type="ARBA" id="ARBA00011301"/>
    </source>
</evidence>
<accession>A0A9Q9BZ49</accession>
<evidence type="ECO:0000256" key="8">
    <source>
        <dbReference type="ARBA" id="ARBA00030680"/>
    </source>
</evidence>
<dbReference type="GO" id="GO:0005829">
    <property type="term" value="C:cytosol"/>
    <property type="evidence" value="ECO:0007669"/>
    <property type="project" value="TreeGrafter"/>
</dbReference>
<dbReference type="RefSeq" id="WP_218194212.1">
    <property type="nucleotide sequence ID" value="NZ_CP054597.1"/>
</dbReference>
<organism evidence="10 12">
    <name type="scientific">Neoehrlichia mikurensis</name>
    <dbReference type="NCBI Taxonomy" id="89586"/>
    <lineage>
        <taxon>Bacteria</taxon>
        <taxon>Pseudomonadati</taxon>
        <taxon>Pseudomonadota</taxon>
        <taxon>Alphaproteobacteria</taxon>
        <taxon>Rickettsiales</taxon>
        <taxon>Anaplasmataceae</taxon>
        <taxon>Candidatus Neoehrlichia</taxon>
    </lineage>
</organism>
<reference evidence="10" key="1">
    <citation type="journal article" date="2022" name="Microorganisms">
        <title>Assembly and Comparison of Ca. Neoehrlichia mikurensis Genomes.</title>
        <authorList>
            <person name="Azagi T."/>
            <person name="Dirks R.P."/>
            <person name="Yebra-Pimentel E.S."/>
            <person name="Schaap P.J."/>
            <person name="Koehorst J.J."/>
            <person name="Esser H.J."/>
            <person name="Sprong H."/>
        </authorList>
    </citation>
    <scope>NUCLEOTIDE SEQUENCE</scope>
    <source>
        <strain evidence="11">18-2804</strain>
        <strain evidence="10">18-2837</strain>
    </source>
</reference>
<evidence type="ECO:0000313" key="12">
    <source>
        <dbReference type="Proteomes" id="UP001059822"/>
    </source>
</evidence>
<dbReference type="PANTHER" id="PTHR23152">
    <property type="entry name" value="2-OXOGLUTARATE DEHYDROGENASE"/>
    <property type="match status" value="1"/>
</dbReference>
<evidence type="ECO:0000313" key="11">
    <source>
        <dbReference type="EMBL" id="UTO56150.1"/>
    </source>
</evidence>
<dbReference type="Pfam" id="PF02779">
    <property type="entry name" value="Transket_pyr"/>
    <property type="match status" value="1"/>
</dbReference>
<dbReference type="GO" id="GO:0045252">
    <property type="term" value="C:oxoglutarate dehydrogenase complex"/>
    <property type="evidence" value="ECO:0007669"/>
    <property type="project" value="TreeGrafter"/>
</dbReference>
<evidence type="ECO:0000259" key="9">
    <source>
        <dbReference type="SMART" id="SM00861"/>
    </source>
</evidence>
<evidence type="ECO:0000256" key="7">
    <source>
        <dbReference type="ARBA" id="ARBA00023152"/>
    </source>
</evidence>
<dbReference type="NCBIfam" id="NF008907">
    <property type="entry name" value="PRK12270.1"/>
    <property type="match status" value="1"/>
</dbReference>
<protein>
    <recommendedName>
        <fullName evidence="4">2-oxoglutarate dehydrogenase E1 component</fullName>
    </recommendedName>
    <alternativeName>
        <fullName evidence="8">Alpha-ketoglutarate dehydrogenase</fullName>
    </alternativeName>
</protein>
<keyword evidence="13" id="KW-1185">Reference proteome</keyword>
<dbReference type="CDD" id="cd02016">
    <property type="entry name" value="TPP_E1_OGDC_like"/>
    <property type="match status" value="1"/>
</dbReference>
<dbReference type="InterPro" id="IPR011603">
    <property type="entry name" value="2oxoglutarate_DH_E1"/>
</dbReference>
<keyword evidence="5 10" id="KW-0560">Oxidoreductase</keyword>
<dbReference type="GO" id="GO:0006099">
    <property type="term" value="P:tricarboxylic acid cycle"/>
    <property type="evidence" value="ECO:0007669"/>
    <property type="project" value="TreeGrafter"/>
</dbReference>
<dbReference type="EMBL" id="CP089285">
    <property type="protein sequence ID" value="UTO56150.1"/>
    <property type="molecule type" value="Genomic_DNA"/>
</dbReference>
<name>A0A9Q9BZ49_9RICK</name>
<comment type="function">
    <text evidence="2">E1 component of the 2-oxoglutarate dehydrogenase (OGDH) complex which catalyzes the decarboxylation of 2-oxoglutarate, the first step in the conversion of 2-oxoglutarate to succinyl-CoA and CO(2).</text>
</comment>
<keyword evidence="7" id="KW-0324">Glycolysis</keyword>
<proteinExistence type="predicted"/>
<dbReference type="GO" id="GO:0006096">
    <property type="term" value="P:glycolytic process"/>
    <property type="evidence" value="ECO:0007669"/>
    <property type="project" value="UniProtKB-KW"/>
</dbReference>
<dbReference type="PANTHER" id="PTHR23152:SF4">
    <property type="entry name" value="2-OXOADIPATE DEHYDROGENASE COMPLEX COMPONENT E1"/>
    <property type="match status" value="1"/>
</dbReference>
<evidence type="ECO:0000256" key="6">
    <source>
        <dbReference type="ARBA" id="ARBA00023052"/>
    </source>
</evidence>
<dbReference type="GO" id="GO:0030976">
    <property type="term" value="F:thiamine pyrophosphate binding"/>
    <property type="evidence" value="ECO:0007669"/>
    <property type="project" value="InterPro"/>
</dbReference>
<dbReference type="InterPro" id="IPR001017">
    <property type="entry name" value="DH_E1"/>
</dbReference>
<dbReference type="Pfam" id="PF16870">
    <property type="entry name" value="OxoGdeHyase_C"/>
    <property type="match status" value="1"/>
</dbReference>
<evidence type="ECO:0000256" key="1">
    <source>
        <dbReference type="ARBA" id="ARBA00001964"/>
    </source>
</evidence>
<evidence type="ECO:0000313" key="10">
    <source>
        <dbReference type="EMBL" id="UTO55230.1"/>
    </source>
</evidence>
<evidence type="ECO:0000256" key="4">
    <source>
        <dbReference type="ARBA" id="ARBA00013321"/>
    </source>
</evidence>
<evidence type="ECO:0000256" key="5">
    <source>
        <dbReference type="ARBA" id="ARBA00023002"/>
    </source>
</evidence>
<dbReference type="FunFam" id="3.40.50.12470:FF:000003">
    <property type="entry name" value="2-oxoglutarate dehydrogenase E1 component"/>
    <property type="match status" value="1"/>
</dbReference>
<dbReference type="InterPro" id="IPR005475">
    <property type="entry name" value="Transketolase-like_Pyr-bd"/>
</dbReference>
<dbReference type="Proteomes" id="UP001059822">
    <property type="component" value="Chromosome"/>
</dbReference>
<dbReference type="Pfam" id="PF00676">
    <property type="entry name" value="E1_dh"/>
    <property type="match status" value="1"/>
</dbReference>
<dbReference type="NCBIfam" id="TIGR00239">
    <property type="entry name" value="2oxo_dh_E1"/>
    <property type="match status" value="1"/>
</dbReference>